<evidence type="ECO:0000313" key="2">
    <source>
        <dbReference type="Proteomes" id="UP000652430"/>
    </source>
</evidence>
<dbReference type="Proteomes" id="UP000652430">
    <property type="component" value="Unassembled WGS sequence"/>
</dbReference>
<dbReference type="EMBL" id="BNAQ01000008">
    <property type="protein sequence ID" value="GHH25105.1"/>
    <property type="molecule type" value="Genomic_DNA"/>
</dbReference>
<comment type="caution">
    <text evidence="1">The sequence shown here is derived from an EMBL/GenBank/DDBJ whole genome shotgun (WGS) entry which is preliminary data.</text>
</comment>
<evidence type="ECO:0000313" key="1">
    <source>
        <dbReference type="EMBL" id="GHH25105.1"/>
    </source>
</evidence>
<dbReference type="RefSeq" id="WP_189677583.1">
    <property type="nucleotide sequence ID" value="NZ_BNAQ01000008.1"/>
</dbReference>
<accession>A0ABQ3LVE7</accession>
<name>A0ABQ3LVE7_9SPHN</name>
<organism evidence="1 2">
    <name type="scientific">Sphingomonas glacialis</name>
    <dbReference type="NCBI Taxonomy" id="658225"/>
    <lineage>
        <taxon>Bacteria</taxon>
        <taxon>Pseudomonadati</taxon>
        <taxon>Pseudomonadota</taxon>
        <taxon>Alphaproteobacteria</taxon>
        <taxon>Sphingomonadales</taxon>
        <taxon>Sphingomonadaceae</taxon>
        <taxon>Sphingomonas</taxon>
    </lineage>
</organism>
<reference evidence="2" key="1">
    <citation type="journal article" date="2019" name="Int. J. Syst. Evol. Microbiol.">
        <title>The Global Catalogue of Microorganisms (GCM) 10K type strain sequencing project: providing services to taxonomists for standard genome sequencing and annotation.</title>
        <authorList>
            <consortium name="The Broad Institute Genomics Platform"/>
            <consortium name="The Broad Institute Genome Sequencing Center for Infectious Disease"/>
            <person name="Wu L."/>
            <person name="Ma J."/>
        </authorList>
    </citation>
    <scope>NUCLEOTIDE SEQUENCE [LARGE SCALE GENOMIC DNA]</scope>
    <source>
        <strain evidence="2">CGMCC 1.8957</strain>
    </source>
</reference>
<keyword evidence="2" id="KW-1185">Reference proteome</keyword>
<gene>
    <name evidence="1" type="ORF">GCM10008023_38060</name>
</gene>
<evidence type="ECO:0008006" key="3">
    <source>
        <dbReference type="Google" id="ProtNLM"/>
    </source>
</evidence>
<proteinExistence type="predicted"/>
<sequence length="102" mass="11840">MTQHEPEAIYQFVLERAGYYSGEPPGKIKDRLLYGDLRIDGWDSADLCEELERRYRIDLKPFFENGQSTRGWLFWKHSEPPRVCRRPLVVSHAAISMLSAAA</sequence>
<protein>
    <recommendedName>
        <fullName evidence="3">DUF1493 family protein</fullName>
    </recommendedName>
</protein>